<dbReference type="Proteomes" id="UP001370299">
    <property type="component" value="Unassembled WGS sequence"/>
</dbReference>
<feature type="compositionally biased region" description="Low complexity" evidence="1">
    <location>
        <begin position="16"/>
        <end position="26"/>
    </location>
</feature>
<keyword evidence="2" id="KW-0812">Transmembrane</keyword>
<dbReference type="RefSeq" id="WP_185021484.1">
    <property type="nucleotide sequence ID" value="NZ_JBBKAP010000009.1"/>
</dbReference>
<accession>A0ABU8Y6Z2</accession>
<feature type="transmembrane region" description="Helical" evidence="2">
    <location>
        <begin position="133"/>
        <end position="166"/>
    </location>
</feature>
<feature type="transmembrane region" description="Helical" evidence="2">
    <location>
        <begin position="209"/>
        <end position="227"/>
    </location>
</feature>
<feature type="transmembrane region" description="Helical" evidence="2">
    <location>
        <begin position="178"/>
        <end position="202"/>
    </location>
</feature>
<comment type="caution">
    <text evidence="3">The sequence shown here is derived from an EMBL/GenBank/DDBJ whole genome shotgun (WGS) entry which is preliminary data.</text>
</comment>
<name>A0ABU8Y6Z2_9MICO</name>
<proteinExistence type="predicted"/>
<dbReference type="EMBL" id="JBBLYY010000019">
    <property type="protein sequence ID" value="MEK0170437.1"/>
    <property type="molecule type" value="Genomic_DNA"/>
</dbReference>
<evidence type="ECO:0000256" key="1">
    <source>
        <dbReference type="SAM" id="MobiDB-lite"/>
    </source>
</evidence>
<dbReference type="Pfam" id="PF12730">
    <property type="entry name" value="ABC2_membrane_4"/>
    <property type="match status" value="1"/>
</dbReference>
<sequence>MSAVTSNTPPRHDGAGSHSSGVHSSGIHSSGIHFSGVLRSEWIKLRSLRSTAWSFLLVLVLPIGIGVLLAAFADTGRQGLTGDAARNALVQYCTSGTMLSSLIVAVIGALVVTGEYGTGMIRSSFAAVPRRSVALAAKAIVLAVVVFVTSAVSVWATAFITLPIAAGRNVEASLDASVAMPLLGASVYLTLIALLAFAVGVVLRSTAGAIAGVLGLMLVAPVVVQLVQSFTGAEWLGTLTNLLPQNAGQPLMQFGTEVTSGWHDGVLALGGWSGFAVLLAWVVVASVTALALVEKRDA</sequence>
<keyword evidence="2" id="KW-1133">Transmembrane helix</keyword>
<evidence type="ECO:0000256" key="2">
    <source>
        <dbReference type="SAM" id="Phobius"/>
    </source>
</evidence>
<organism evidence="3 4">
    <name type="scientific">Curtobacterium citreum</name>
    <dbReference type="NCBI Taxonomy" id="2036"/>
    <lineage>
        <taxon>Bacteria</taxon>
        <taxon>Bacillati</taxon>
        <taxon>Actinomycetota</taxon>
        <taxon>Actinomycetes</taxon>
        <taxon>Micrococcales</taxon>
        <taxon>Microbacteriaceae</taxon>
        <taxon>Curtobacterium</taxon>
    </lineage>
</organism>
<protein>
    <submittedName>
        <fullName evidence="3">ABC transporter permease subunit</fullName>
    </submittedName>
</protein>
<reference evidence="3 4" key="1">
    <citation type="submission" date="2024-03" db="EMBL/GenBank/DDBJ databases">
        <title>Whole genomes of four grape xylem sap localized bacterial endophytes.</title>
        <authorList>
            <person name="Kumar G."/>
            <person name="Savka M.A."/>
        </authorList>
    </citation>
    <scope>NUCLEOTIDE SEQUENCE [LARGE SCALE GENOMIC DNA]</scope>
    <source>
        <strain evidence="3 4">RIT_GXS8</strain>
    </source>
</reference>
<dbReference type="PANTHER" id="PTHR37305">
    <property type="entry name" value="INTEGRAL MEMBRANE PROTEIN-RELATED"/>
    <property type="match status" value="1"/>
</dbReference>
<gene>
    <name evidence="3" type="ORF">WMN62_03045</name>
</gene>
<feature type="transmembrane region" description="Helical" evidence="2">
    <location>
        <begin position="52"/>
        <end position="73"/>
    </location>
</feature>
<evidence type="ECO:0000313" key="4">
    <source>
        <dbReference type="Proteomes" id="UP001370299"/>
    </source>
</evidence>
<feature type="region of interest" description="Disordered" evidence="1">
    <location>
        <begin position="1"/>
        <end position="26"/>
    </location>
</feature>
<feature type="transmembrane region" description="Helical" evidence="2">
    <location>
        <begin position="272"/>
        <end position="293"/>
    </location>
</feature>
<keyword evidence="2" id="KW-0472">Membrane</keyword>
<keyword evidence="4" id="KW-1185">Reference proteome</keyword>
<evidence type="ECO:0000313" key="3">
    <source>
        <dbReference type="EMBL" id="MEK0170437.1"/>
    </source>
</evidence>
<feature type="transmembrane region" description="Helical" evidence="2">
    <location>
        <begin position="89"/>
        <end position="112"/>
    </location>
</feature>
<dbReference type="PANTHER" id="PTHR37305:SF1">
    <property type="entry name" value="MEMBRANE PROTEIN"/>
    <property type="match status" value="1"/>
</dbReference>